<sequence>MIWSSCHPVVGPSSDVERAGPCLMRIGHTAFSSRSMPERTRKIDVPMA</sequence>
<reference evidence="1" key="2">
    <citation type="journal article" date="2015" name="Data Brief">
        <title>Shoot transcriptome of the giant reed, Arundo donax.</title>
        <authorList>
            <person name="Barrero R.A."/>
            <person name="Guerrero F.D."/>
            <person name="Moolhuijzen P."/>
            <person name="Goolsby J.A."/>
            <person name="Tidwell J."/>
            <person name="Bellgard S.E."/>
            <person name="Bellgard M.I."/>
        </authorList>
    </citation>
    <scope>NUCLEOTIDE SEQUENCE</scope>
    <source>
        <tissue evidence="1">Shoot tissue taken approximately 20 cm above the soil surface</tissue>
    </source>
</reference>
<dbReference type="AlphaFoldDB" id="A0A0A8Z1F0"/>
<proteinExistence type="predicted"/>
<accession>A0A0A8Z1F0</accession>
<name>A0A0A8Z1F0_ARUDO</name>
<dbReference type="EMBL" id="GBRH01265299">
    <property type="protein sequence ID" value="JAD32596.1"/>
    <property type="molecule type" value="Transcribed_RNA"/>
</dbReference>
<protein>
    <submittedName>
        <fullName evidence="1">Uncharacterized protein</fullName>
    </submittedName>
</protein>
<evidence type="ECO:0000313" key="1">
    <source>
        <dbReference type="EMBL" id="JAD32596.1"/>
    </source>
</evidence>
<organism evidence="1">
    <name type="scientific">Arundo donax</name>
    <name type="common">Giant reed</name>
    <name type="synonym">Donax arundinaceus</name>
    <dbReference type="NCBI Taxonomy" id="35708"/>
    <lineage>
        <taxon>Eukaryota</taxon>
        <taxon>Viridiplantae</taxon>
        <taxon>Streptophyta</taxon>
        <taxon>Embryophyta</taxon>
        <taxon>Tracheophyta</taxon>
        <taxon>Spermatophyta</taxon>
        <taxon>Magnoliopsida</taxon>
        <taxon>Liliopsida</taxon>
        <taxon>Poales</taxon>
        <taxon>Poaceae</taxon>
        <taxon>PACMAD clade</taxon>
        <taxon>Arundinoideae</taxon>
        <taxon>Arundineae</taxon>
        <taxon>Arundo</taxon>
    </lineage>
</organism>
<reference evidence="1" key="1">
    <citation type="submission" date="2014-09" db="EMBL/GenBank/DDBJ databases">
        <authorList>
            <person name="Magalhaes I.L.F."/>
            <person name="Oliveira U."/>
            <person name="Santos F.R."/>
            <person name="Vidigal T.H.D.A."/>
            <person name="Brescovit A.D."/>
            <person name="Santos A.J."/>
        </authorList>
    </citation>
    <scope>NUCLEOTIDE SEQUENCE</scope>
    <source>
        <tissue evidence="1">Shoot tissue taken approximately 20 cm above the soil surface</tissue>
    </source>
</reference>